<protein>
    <submittedName>
        <fullName evidence="4">GTP-binding protein</fullName>
    </submittedName>
</protein>
<evidence type="ECO:0000313" key="5">
    <source>
        <dbReference type="Proteomes" id="UP000483094"/>
    </source>
</evidence>
<dbReference type="PANTHER" id="PTHR42908">
    <property type="entry name" value="TRANSLATION ELONGATION FACTOR-RELATED"/>
    <property type="match status" value="1"/>
</dbReference>
<evidence type="ECO:0000256" key="1">
    <source>
        <dbReference type="ARBA" id="ARBA00022741"/>
    </source>
</evidence>
<dbReference type="InterPro" id="IPR000795">
    <property type="entry name" value="T_Tr_GTP-bd_dom"/>
</dbReference>
<dbReference type="PRINTS" id="PR00315">
    <property type="entry name" value="ELONGATNFCT"/>
</dbReference>
<evidence type="ECO:0000256" key="2">
    <source>
        <dbReference type="ARBA" id="ARBA00023134"/>
    </source>
</evidence>
<dbReference type="EMBL" id="WNHQ01002041">
    <property type="protein sequence ID" value="MTV75342.1"/>
    <property type="molecule type" value="Genomic_DNA"/>
</dbReference>
<dbReference type="Gene3D" id="3.40.50.300">
    <property type="entry name" value="P-loop containing nucleotide triphosphate hydrolases"/>
    <property type="match status" value="1"/>
</dbReference>
<feature type="domain" description="Tr-type G" evidence="3">
    <location>
        <begin position="6"/>
        <end position="90"/>
    </location>
</feature>
<dbReference type="GO" id="GO:1990904">
    <property type="term" value="C:ribonucleoprotein complex"/>
    <property type="evidence" value="ECO:0007669"/>
    <property type="project" value="TreeGrafter"/>
</dbReference>
<feature type="non-terminal residue" evidence="4">
    <location>
        <position position="90"/>
    </location>
</feature>
<gene>
    <name evidence="4" type="ORF">GM540_15495</name>
</gene>
<dbReference type="Proteomes" id="UP000483094">
    <property type="component" value="Unassembled WGS sequence"/>
</dbReference>
<sequence>MTKLREDIRNIAIIAHVDHGKTTLVDELLKQSETLDARTELAERAMDSNDIEKERGITILAKNTAVAYNGTRINIMDTPGHADFGGEVER</sequence>
<dbReference type="AlphaFoldDB" id="A0A6G2DGA9"/>
<name>A0A6G2DGA9_STREE</name>
<organism evidence="4 5">
    <name type="scientific">Streptococcus pneumoniae</name>
    <dbReference type="NCBI Taxonomy" id="1313"/>
    <lineage>
        <taxon>Bacteria</taxon>
        <taxon>Bacillati</taxon>
        <taxon>Bacillota</taxon>
        <taxon>Bacilli</taxon>
        <taxon>Lactobacillales</taxon>
        <taxon>Streptococcaceae</taxon>
        <taxon>Streptococcus</taxon>
    </lineage>
</organism>
<keyword evidence="2" id="KW-0342">GTP-binding</keyword>
<keyword evidence="1" id="KW-0547">Nucleotide-binding</keyword>
<proteinExistence type="predicted"/>
<dbReference type="GO" id="GO:0005525">
    <property type="term" value="F:GTP binding"/>
    <property type="evidence" value="ECO:0007669"/>
    <property type="project" value="UniProtKB-KW"/>
</dbReference>
<dbReference type="GO" id="GO:0003924">
    <property type="term" value="F:GTPase activity"/>
    <property type="evidence" value="ECO:0007669"/>
    <property type="project" value="InterPro"/>
</dbReference>
<dbReference type="GO" id="GO:0005829">
    <property type="term" value="C:cytosol"/>
    <property type="evidence" value="ECO:0007669"/>
    <property type="project" value="TreeGrafter"/>
</dbReference>
<dbReference type="NCBIfam" id="TIGR00231">
    <property type="entry name" value="small_GTP"/>
    <property type="match status" value="1"/>
</dbReference>
<dbReference type="SUPFAM" id="SSF52540">
    <property type="entry name" value="P-loop containing nucleoside triphosphate hydrolases"/>
    <property type="match status" value="1"/>
</dbReference>
<evidence type="ECO:0000259" key="3">
    <source>
        <dbReference type="PROSITE" id="PS51722"/>
    </source>
</evidence>
<accession>A0A6G2DGA9</accession>
<dbReference type="Pfam" id="PF00009">
    <property type="entry name" value="GTP_EFTU"/>
    <property type="match status" value="1"/>
</dbReference>
<comment type="caution">
    <text evidence="4">The sequence shown here is derived from an EMBL/GenBank/DDBJ whole genome shotgun (WGS) entry which is preliminary data.</text>
</comment>
<dbReference type="InterPro" id="IPR027417">
    <property type="entry name" value="P-loop_NTPase"/>
</dbReference>
<evidence type="ECO:0000313" key="4">
    <source>
        <dbReference type="EMBL" id="MTV75342.1"/>
    </source>
</evidence>
<reference evidence="4 5" key="1">
    <citation type="submission" date="2019-11" db="EMBL/GenBank/DDBJ databases">
        <title>Growth characteristics of pneumococcus vary with the chemical composition of the capsule and with environmental conditions.</title>
        <authorList>
            <person name="Tothpal A."/>
            <person name="Desobry K."/>
            <person name="Joshi S."/>
            <person name="Wyllie A.L."/>
            <person name="Weinberger D.M."/>
        </authorList>
    </citation>
    <scope>NUCLEOTIDE SEQUENCE [LARGE SCALE GENOMIC DNA]</scope>
    <source>
        <strain evidence="5">pnumococcus19F</strain>
    </source>
</reference>
<dbReference type="PANTHER" id="PTHR42908:SF8">
    <property type="entry name" value="TR-TYPE G DOMAIN-CONTAINING PROTEIN"/>
    <property type="match status" value="1"/>
</dbReference>
<dbReference type="PROSITE" id="PS51722">
    <property type="entry name" value="G_TR_2"/>
    <property type="match status" value="1"/>
</dbReference>
<dbReference type="PROSITE" id="PS00301">
    <property type="entry name" value="G_TR_1"/>
    <property type="match status" value="1"/>
</dbReference>
<dbReference type="InterPro" id="IPR005225">
    <property type="entry name" value="Small_GTP-bd"/>
</dbReference>
<dbReference type="InterPro" id="IPR031157">
    <property type="entry name" value="G_TR_CS"/>
</dbReference>